<reference evidence="2" key="1">
    <citation type="journal article" date="2014" name="Proc. Natl. Acad. Sci. U.S.A.">
        <title>Extensive sampling of basidiomycete genomes demonstrates inadequacy of the white-rot/brown-rot paradigm for wood decay fungi.</title>
        <authorList>
            <person name="Riley R."/>
            <person name="Salamov A.A."/>
            <person name="Brown D.W."/>
            <person name="Nagy L.G."/>
            <person name="Floudas D."/>
            <person name="Held B.W."/>
            <person name="Levasseur A."/>
            <person name="Lombard V."/>
            <person name="Morin E."/>
            <person name="Otillar R."/>
            <person name="Lindquist E.A."/>
            <person name="Sun H."/>
            <person name="LaButti K.M."/>
            <person name="Schmutz J."/>
            <person name="Jabbour D."/>
            <person name="Luo H."/>
            <person name="Baker S.E."/>
            <person name="Pisabarro A.G."/>
            <person name="Walton J.D."/>
            <person name="Blanchette R.A."/>
            <person name="Henrissat B."/>
            <person name="Martin F."/>
            <person name="Cullen D."/>
            <person name="Hibbett D.S."/>
            <person name="Grigoriev I.V."/>
        </authorList>
    </citation>
    <scope>NUCLEOTIDE SEQUENCE [LARGE SCALE GENOMIC DNA]</scope>
    <source>
        <strain evidence="2">FD-172 SS1</strain>
    </source>
</reference>
<evidence type="ECO:0000313" key="2">
    <source>
        <dbReference type="Proteomes" id="UP000027195"/>
    </source>
</evidence>
<dbReference type="HOGENOM" id="CLU_1578275_0_0_1"/>
<proteinExistence type="predicted"/>
<keyword evidence="2" id="KW-1185">Reference proteome</keyword>
<name>A0A067MT63_BOTB1</name>
<protein>
    <submittedName>
        <fullName evidence="1">Uncharacterized protein</fullName>
    </submittedName>
</protein>
<dbReference type="Proteomes" id="UP000027195">
    <property type="component" value="Unassembled WGS sequence"/>
</dbReference>
<dbReference type="InParanoid" id="A0A067MT63"/>
<organism evidence="1 2">
    <name type="scientific">Botryobasidium botryosum (strain FD-172 SS1)</name>
    <dbReference type="NCBI Taxonomy" id="930990"/>
    <lineage>
        <taxon>Eukaryota</taxon>
        <taxon>Fungi</taxon>
        <taxon>Dikarya</taxon>
        <taxon>Basidiomycota</taxon>
        <taxon>Agaricomycotina</taxon>
        <taxon>Agaricomycetes</taxon>
        <taxon>Cantharellales</taxon>
        <taxon>Botryobasidiaceae</taxon>
        <taxon>Botryobasidium</taxon>
    </lineage>
</organism>
<gene>
    <name evidence="1" type="ORF">BOTBODRAFT_171584</name>
</gene>
<sequence length="169" mass="18879">MEDNKKLPPYDKIYTFDQLIDHIPVWVHLFIGSFCFCPIGDPWHDATVSSDFIVRLSLSQDNLIADFNGHRCTDLVINNNVDPTVAKVQELARAFRRVDGRVQIYKTHALPTPLPQPDPFTPQSISPSVANTPPSIFPASITSATGLTSTAQNVKWPRLPIARMRVSRG</sequence>
<dbReference type="OrthoDB" id="1735038at2759"/>
<evidence type="ECO:0000313" key="1">
    <source>
        <dbReference type="EMBL" id="KDQ17875.1"/>
    </source>
</evidence>
<accession>A0A067MT63</accession>
<dbReference type="AlphaFoldDB" id="A0A067MT63"/>
<dbReference type="EMBL" id="KL198022">
    <property type="protein sequence ID" value="KDQ17875.1"/>
    <property type="molecule type" value="Genomic_DNA"/>
</dbReference>